<keyword evidence="1" id="KW-0732">Signal</keyword>
<dbReference type="Pfam" id="PF01161">
    <property type="entry name" value="PBP"/>
    <property type="match status" value="1"/>
</dbReference>
<dbReference type="SUPFAM" id="SSF49777">
    <property type="entry name" value="PEBP-like"/>
    <property type="match status" value="1"/>
</dbReference>
<dbReference type="Gene3D" id="3.90.280.10">
    <property type="entry name" value="PEBP-like"/>
    <property type="match status" value="1"/>
</dbReference>
<reference evidence="2 3" key="2">
    <citation type="submission" date="2017-02" db="EMBL/GenBank/DDBJ databases">
        <title>A genome survey and senescence transcriptome analysis in Lentinula edodes.</title>
        <authorList>
            <person name="Sakamoto Y."/>
            <person name="Nakade K."/>
            <person name="Sato S."/>
            <person name="Yoshida Y."/>
            <person name="Miyazaki K."/>
            <person name="Natsume S."/>
            <person name="Konno N."/>
        </authorList>
    </citation>
    <scope>NUCLEOTIDE SEQUENCE [LARGE SCALE GENOMIC DNA]</scope>
    <source>
        <strain evidence="2 3">NBRC 111202</strain>
    </source>
</reference>
<protein>
    <submittedName>
        <fullName evidence="2">OV-16 antigen</fullName>
    </submittedName>
</protein>
<dbReference type="AlphaFoldDB" id="A0A1Q3E1C0"/>
<dbReference type="EMBL" id="BDGU01000051">
    <property type="protein sequence ID" value="GAW01037.1"/>
    <property type="molecule type" value="Genomic_DNA"/>
</dbReference>
<dbReference type="PANTHER" id="PTHR11362:SF82">
    <property type="entry name" value="PHOSPHATIDYLETHANOLAMINE-BINDING PROTEIN 4"/>
    <property type="match status" value="1"/>
</dbReference>
<dbReference type="Proteomes" id="UP000188533">
    <property type="component" value="Unassembled WGS sequence"/>
</dbReference>
<feature type="signal peptide" evidence="1">
    <location>
        <begin position="1"/>
        <end position="25"/>
    </location>
</feature>
<dbReference type="InterPro" id="IPR036610">
    <property type="entry name" value="PEBP-like_sf"/>
</dbReference>
<dbReference type="InterPro" id="IPR035810">
    <property type="entry name" value="PEBP_euk"/>
</dbReference>
<evidence type="ECO:0000313" key="2">
    <source>
        <dbReference type="EMBL" id="GAW01037.1"/>
    </source>
</evidence>
<accession>A0A1Q3E1C0</accession>
<dbReference type="PANTHER" id="PTHR11362">
    <property type="entry name" value="PHOSPHATIDYLETHANOLAMINE-BINDING PROTEIN"/>
    <property type="match status" value="1"/>
</dbReference>
<organism evidence="2 3">
    <name type="scientific">Lentinula edodes</name>
    <name type="common">Shiitake mushroom</name>
    <name type="synonym">Lentinus edodes</name>
    <dbReference type="NCBI Taxonomy" id="5353"/>
    <lineage>
        <taxon>Eukaryota</taxon>
        <taxon>Fungi</taxon>
        <taxon>Dikarya</taxon>
        <taxon>Basidiomycota</taxon>
        <taxon>Agaricomycotina</taxon>
        <taxon>Agaricomycetes</taxon>
        <taxon>Agaricomycetidae</taxon>
        <taxon>Agaricales</taxon>
        <taxon>Marasmiineae</taxon>
        <taxon>Omphalotaceae</taxon>
        <taxon>Lentinula</taxon>
    </lineage>
</organism>
<sequence>MVTRSTMQLLSYLPYLLPLCVLVNAQDTDINLVKYTVETANIPFDLGIFFDPTDLLEVTFPQNGTAPSITLKAGDFLNQNQTGGPPTFALTGSAGTGPFVVAAVDPDAPTPVNPTEAQIRHFLGGNFTAGADGALTNSTPAISEFLQPNPPLTSTAHRYIFLVFEQSDEFSSQTLVTPETSRDDFNISAFAAATGLGNPIAGTFMEVWPVNSPTPPDV</sequence>
<evidence type="ECO:0000256" key="1">
    <source>
        <dbReference type="SAM" id="SignalP"/>
    </source>
</evidence>
<dbReference type="CDD" id="cd00866">
    <property type="entry name" value="PEBP_euk"/>
    <property type="match status" value="1"/>
</dbReference>
<comment type="caution">
    <text evidence="2">The sequence shown here is derived from an EMBL/GenBank/DDBJ whole genome shotgun (WGS) entry which is preliminary data.</text>
</comment>
<gene>
    <name evidence="2" type="ORF">LENED_002607</name>
</gene>
<evidence type="ECO:0000313" key="3">
    <source>
        <dbReference type="Proteomes" id="UP000188533"/>
    </source>
</evidence>
<reference evidence="2 3" key="1">
    <citation type="submission" date="2016-08" db="EMBL/GenBank/DDBJ databases">
        <authorList>
            <consortium name="Lentinula edodes genome sequencing consortium"/>
            <person name="Sakamoto Y."/>
            <person name="Nakade K."/>
            <person name="Sato S."/>
            <person name="Yoshida Y."/>
            <person name="Miyazaki K."/>
            <person name="Natsume S."/>
            <person name="Konno N."/>
        </authorList>
    </citation>
    <scope>NUCLEOTIDE SEQUENCE [LARGE SCALE GENOMIC DNA]</scope>
    <source>
        <strain evidence="2 3">NBRC 111202</strain>
    </source>
</reference>
<proteinExistence type="predicted"/>
<feature type="chain" id="PRO_5012117272" evidence="1">
    <location>
        <begin position="26"/>
        <end position="218"/>
    </location>
</feature>
<dbReference type="InterPro" id="IPR008914">
    <property type="entry name" value="PEBP"/>
</dbReference>
<keyword evidence="3" id="KW-1185">Reference proteome</keyword>
<dbReference type="STRING" id="5353.A0A1Q3E1C0"/>
<name>A0A1Q3E1C0_LENED</name>